<reference evidence="2" key="1">
    <citation type="submission" date="2022-11" db="UniProtKB">
        <authorList>
            <consortium name="WormBaseParasite"/>
        </authorList>
    </citation>
    <scope>IDENTIFICATION</scope>
</reference>
<organism evidence="1 2">
    <name type="scientific">Panagrolaimus sp. PS1159</name>
    <dbReference type="NCBI Taxonomy" id="55785"/>
    <lineage>
        <taxon>Eukaryota</taxon>
        <taxon>Metazoa</taxon>
        <taxon>Ecdysozoa</taxon>
        <taxon>Nematoda</taxon>
        <taxon>Chromadorea</taxon>
        <taxon>Rhabditida</taxon>
        <taxon>Tylenchina</taxon>
        <taxon>Panagrolaimomorpha</taxon>
        <taxon>Panagrolaimoidea</taxon>
        <taxon>Panagrolaimidae</taxon>
        <taxon>Panagrolaimus</taxon>
    </lineage>
</organism>
<evidence type="ECO:0000313" key="2">
    <source>
        <dbReference type="WBParaSite" id="PS1159_v2.g8957.t1"/>
    </source>
</evidence>
<dbReference type="Proteomes" id="UP000887580">
    <property type="component" value="Unplaced"/>
</dbReference>
<sequence length="70" mass="8097">MCAEIQKEKDSRLMAQSLLKTQENENSELKNKNKINEEKIAILEEKLRKAESVAETYEDVASKKAKQEDK</sequence>
<name>A0AC35GUH0_9BILA</name>
<evidence type="ECO:0000313" key="1">
    <source>
        <dbReference type="Proteomes" id="UP000887580"/>
    </source>
</evidence>
<accession>A0AC35GUH0</accession>
<protein>
    <submittedName>
        <fullName evidence="2">Uncharacterized protein</fullName>
    </submittedName>
</protein>
<proteinExistence type="predicted"/>
<dbReference type="WBParaSite" id="PS1159_v2.g8957.t1">
    <property type="protein sequence ID" value="PS1159_v2.g8957.t1"/>
    <property type="gene ID" value="PS1159_v2.g8957"/>
</dbReference>